<evidence type="ECO:0000313" key="2">
    <source>
        <dbReference type="EMBL" id="MBB3148661.1"/>
    </source>
</evidence>
<keyword evidence="1" id="KW-0472">Membrane</keyword>
<keyword evidence="3" id="KW-1185">Reference proteome</keyword>
<comment type="caution">
    <text evidence="2">The sequence shown here is derived from an EMBL/GenBank/DDBJ whole genome shotgun (WGS) entry which is preliminary data.</text>
</comment>
<keyword evidence="1" id="KW-0812">Transmembrane</keyword>
<proteinExistence type="predicted"/>
<dbReference type="Proteomes" id="UP000554520">
    <property type="component" value="Unassembled WGS sequence"/>
</dbReference>
<accession>A0A839UJ78</accession>
<reference evidence="2 3" key="1">
    <citation type="submission" date="2020-08" db="EMBL/GenBank/DDBJ databases">
        <title>Genomic Encyclopedia of Type Strains, Phase III (KMG-III): the genomes of soil and plant-associated and newly described type strains.</title>
        <authorList>
            <person name="Whitman W."/>
        </authorList>
    </citation>
    <scope>NUCLEOTIDE SEQUENCE [LARGE SCALE GENOMIC DNA]</scope>
    <source>
        <strain evidence="2 3">CECT 7015</strain>
    </source>
</reference>
<feature type="transmembrane region" description="Helical" evidence="1">
    <location>
        <begin position="58"/>
        <end position="76"/>
    </location>
</feature>
<dbReference type="EMBL" id="JACHXN010000021">
    <property type="protein sequence ID" value="MBB3148661.1"/>
    <property type="molecule type" value="Genomic_DNA"/>
</dbReference>
<organism evidence="2 3">
    <name type="scientific">Phyllobacterium trifolii</name>
    <dbReference type="NCBI Taxonomy" id="300193"/>
    <lineage>
        <taxon>Bacteria</taxon>
        <taxon>Pseudomonadati</taxon>
        <taxon>Pseudomonadota</taxon>
        <taxon>Alphaproteobacteria</taxon>
        <taxon>Hyphomicrobiales</taxon>
        <taxon>Phyllobacteriaceae</taxon>
        <taxon>Phyllobacterium</taxon>
    </lineage>
</organism>
<evidence type="ECO:0000256" key="1">
    <source>
        <dbReference type="SAM" id="Phobius"/>
    </source>
</evidence>
<protein>
    <submittedName>
        <fullName evidence="2">Uncharacterized protein</fullName>
    </submittedName>
</protein>
<dbReference type="AlphaFoldDB" id="A0A839UJ78"/>
<evidence type="ECO:0000313" key="3">
    <source>
        <dbReference type="Proteomes" id="UP000554520"/>
    </source>
</evidence>
<sequence length="115" mass="12049">MQQTVVNKRLSFQISAAMADKRRTRPKIRPVFYSRLAVGEPCVGFGPATSGMLNALKALGYIAFILVAAMAVTPFLNNAATVLVMAPIATSFAATLGFKPEAFLMAVAIGAGAIS</sequence>
<gene>
    <name evidence="2" type="ORF">FHS21_005109</name>
</gene>
<name>A0A839UJ78_9HYPH</name>
<keyword evidence="1" id="KW-1133">Transmembrane helix</keyword>